<evidence type="ECO:0000313" key="3">
    <source>
        <dbReference type="EMBL" id="MBC9225630.1"/>
    </source>
</evidence>
<dbReference type="Pfam" id="PF01882">
    <property type="entry name" value="DUF58"/>
    <property type="match status" value="1"/>
</dbReference>
<name>A0A8I0ET02_9ACTN</name>
<dbReference type="EMBL" id="JACTVM010000001">
    <property type="protein sequence ID" value="MBC9225630.1"/>
    <property type="molecule type" value="Genomic_DNA"/>
</dbReference>
<dbReference type="RefSeq" id="WP_187768763.1">
    <property type="nucleotide sequence ID" value="NZ_JACTVM010000001.1"/>
</dbReference>
<keyword evidence="1" id="KW-0472">Membrane</keyword>
<gene>
    <name evidence="3" type="ORF">IBG24_04805</name>
</gene>
<keyword evidence="1" id="KW-1133">Transmembrane helix</keyword>
<feature type="transmembrane region" description="Helical" evidence="1">
    <location>
        <begin position="31"/>
        <end position="50"/>
    </location>
</feature>
<protein>
    <submittedName>
        <fullName evidence="3">DUF58 domain-containing protein</fullName>
    </submittedName>
</protein>
<evidence type="ECO:0000259" key="2">
    <source>
        <dbReference type="Pfam" id="PF01882"/>
    </source>
</evidence>
<evidence type="ECO:0000313" key="4">
    <source>
        <dbReference type="Proteomes" id="UP000620591"/>
    </source>
</evidence>
<evidence type="ECO:0000256" key="1">
    <source>
        <dbReference type="SAM" id="Phobius"/>
    </source>
</evidence>
<keyword evidence="1" id="KW-0812">Transmembrane</keyword>
<dbReference type="PANTHER" id="PTHR34351">
    <property type="entry name" value="SLR1927 PROTEIN-RELATED"/>
    <property type="match status" value="1"/>
</dbReference>
<comment type="caution">
    <text evidence="3">The sequence shown here is derived from an EMBL/GenBank/DDBJ whole genome shotgun (WGS) entry which is preliminary data.</text>
</comment>
<dbReference type="Proteomes" id="UP000620591">
    <property type="component" value="Unassembled WGS sequence"/>
</dbReference>
<sequence>MWLTGRSVALIATAALSLSLAFLAGIPALLYVTGLCAGLVVVALLLAVLARPRLEVRRTIEPAIVEPDEPVEVVVDLAVRSGVPVVTGRWRDRVPSTVLGTATGTVPVAQGSRVRIAYDVRGRRRGSHEVGPFSVVVGDAFGLVERSLSAGERDRFVVLPRRRVLDVRGGPAGTTEGTTRLRATSGLGQDDVIARPYLPGDALKRWHWKATAHHGEPMVRQEESQMRPTMLVVLDADPRVHDHAGFEWSVSAAASVVAHYGERGFDVDLACGPSLVSLESGHGVQDALVTLALAEPDTAPLIVPSRERTTIVLSGALDSAAATRLVAAVPSRDTIAFVARSTTAEARSVLVAAGWHVVVRDSGDDLAATWETAMGVTSR</sequence>
<proteinExistence type="predicted"/>
<reference evidence="3" key="1">
    <citation type="submission" date="2020-09" db="EMBL/GenBank/DDBJ databases">
        <title>Novel species in genus Aeromicrobium.</title>
        <authorList>
            <person name="Zhang G."/>
        </authorList>
    </citation>
    <scope>NUCLEOTIDE SEQUENCE</scope>
    <source>
        <strain evidence="3">Zg-636</strain>
    </source>
</reference>
<feature type="domain" description="DUF58" evidence="2">
    <location>
        <begin position="194"/>
        <end position="239"/>
    </location>
</feature>
<accession>A0A8I0ET02</accession>
<dbReference type="InterPro" id="IPR002881">
    <property type="entry name" value="DUF58"/>
</dbReference>
<organism evidence="3 4">
    <name type="scientific">Aeromicrobium senzhongii</name>
    <dbReference type="NCBI Taxonomy" id="2663859"/>
    <lineage>
        <taxon>Bacteria</taxon>
        <taxon>Bacillati</taxon>
        <taxon>Actinomycetota</taxon>
        <taxon>Actinomycetes</taxon>
        <taxon>Propionibacteriales</taxon>
        <taxon>Nocardioidaceae</taxon>
        <taxon>Aeromicrobium</taxon>
    </lineage>
</organism>
<dbReference type="AlphaFoldDB" id="A0A8I0ET02"/>
<dbReference type="PANTHER" id="PTHR34351:SF1">
    <property type="entry name" value="SLR1927 PROTEIN"/>
    <property type="match status" value="1"/>
</dbReference>